<feature type="binding site" evidence="6">
    <location>
        <position position="88"/>
    </location>
    <ligand>
        <name>Zn(2+)</name>
        <dbReference type="ChEBI" id="CHEBI:29105"/>
        <label>1</label>
    </ligand>
</feature>
<keyword evidence="3" id="KW-0378">Hydrolase</keyword>
<dbReference type="GO" id="GO:0046872">
    <property type="term" value="F:metal ion binding"/>
    <property type="evidence" value="ECO:0007669"/>
    <property type="project" value="UniProtKB-UniRule"/>
</dbReference>
<dbReference type="InterPro" id="IPR002933">
    <property type="entry name" value="Peptidase_M20"/>
</dbReference>
<organism evidence="8 9">
    <name type="scientific">Neobacillus vireti LMG 21834</name>
    <dbReference type="NCBI Taxonomy" id="1131730"/>
    <lineage>
        <taxon>Bacteria</taxon>
        <taxon>Bacillati</taxon>
        <taxon>Bacillota</taxon>
        <taxon>Bacilli</taxon>
        <taxon>Bacillales</taxon>
        <taxon>Bacillaceae</taxon>
        <taxon>Neobacillus</taxon>
    </lineage>
</organism>
<comment type="similarity">
    <text evidence="5">Belongs to the peptidase M42 family.</text>
</comment>
<reference evidence="8 9" key="1">
    <citation type="journal article" date="2014" name="Environ. Microbiol.">
        <title>The nitrate-ammonifying and nosZ-carrying bacterium Bacillus vireti is a potent source and sink for nitric and nitrous oxide under high nitrate conditions.</title>
        <authorList>
            <person name="Mania D."/>
            <person name="Heylen K."/>
            <person name="van Spanning R.J."/>
            <person name="Frostegard A."/>
        </authorList>
    </citation>
    <scope>NUCLEOTIDE SEQUENCE [LARGE SCALE GENOMIC DNA]</scope>
    <source>
        <strain evidence="8 9">LMG 21834</strain>
    </source>
</reference>
<protein>
    <submittedName>
        <fullName evidence="8">Peptidase T-like protein</fullName>
    </submittedName>
</protein>
<dbReference type="Gene3D" id="3.40.630.10">
    <property type="entry name" value="Zn peptidases"/>
    <property type="match status" value="1"/>
</dbReference>
<accession>A0AB94IR46</accession>
<feature type="domain" description="Peptidase M20 dimerisation" evidence="7">
    <location>
        <begin position="193"/>
        <end position="285"/>
    </location>
</feature>
<dbReference type="EMBL" id="ALAN01000052">
    <property type="protein sequence ID" value="ETI69492.1"/>
    <property type="molecule type" value="Genomic_DNA"/>
</dbReference>
<dbReference type="PIRSF" id="PIRSF001123">
    <property type="entry name" value="PepA_GA"/>
    <property type="match status" value="1"/>
</dbReference>
<dbReference type="InterPro" id="IPR011650">
    <property type="entry name" value="Peptidase_M20_dimer"/>
</dbReference>
<evidence type="ECO:0000313" key="8">
    <source>
        <dbReference type="EMBL" id="ETI69492.1"/>
    </source>
</evidence>
<dbReference type="Gene3D" id="3.30.70.360">
    <property type="match status" value="1"/>
</dbReference>
<dbReference type="GO" id="GO:0004177">
    <property type="term" value="F:aminopeptidase activity"/>
    <property type="evidence" value="ECO:0007669"/>
    <property type="project" value="UniProtKB-UniRule"/>
</dbReference>
<dbReference type="PANTHER" id="PTHR42994">
    <property type="entry name" value="PEPTIDASE T"/>
    <property type="match status" value="1"/>
</dbReference>
<sequence>MKTNQVSNAADHVNAERLQALFLELAKLNAPSGKESLVADYLKKVLPELGFTLEFDEAHKNFNGEVGNLIAWREGTDPQVPPLFFSTHMDTVLPTEGLKPVIKDGVIYSDGTTILGADDRAALAAYLEAIRAIIESGVPHGPIELILTVNEQPGLVGATYLDYSKTKSKTGYIFDSSGDVGQIILKGPYSSRIWMEVQGNAAHIALNAEEGNSAILLAAEGLSNMRLGGIDEETLANIGIIKGGELTSIIPGSVTIAGEVRSFSKEKLDAQLKHMEEVMEQAAGKNGGKVEVRVEKKYLGFDIAKDDILVKTANEAADTIKVKPYLTETLGGADTNVLNEHGLTCLTLGLGFQNIHSFRECISVENLINTGRLTAALIEQWYENHKNA</sequence>
<evidence type="ECO:0000256" key="4">
    <source>
        <dbReference type="ARBA" id="ARBA00022833"/>
    </source>
</evidence>
<dbReference type="SUPFAM" id="SSF55031">
    <property type="entry name" value="Bacterial exopeptidase dimerisation domain"/>
    <property type="match status" value="1"/>
</dbReference>
<evidence type="ECO:0000313" key="9">
    <source>
        <dbReference type="Proteomes" id="UP000018877"/>
    </source>
</evidence>
<comment type="caution">
    <text evidence="8">The sequence shown here is derived from an EMBL/GenBank/DDBJ whole genome shotgun (WGS) entry which is preliminary data.</text>
</comment>
<dbReference type="InterPro" id="IPR010162">
    <property type="entry name" value="PepT-like"/>
</dbReference>
<comment type="cofactor">
    <cofactor evidence="6">
        <name>a divalent metal cation</name>
        <dbReference type="ChEBI" id="CHEBI:60240"/>
    </cofactor>
    <text evidence="6">Binds 2 divalent metal cations per subunit.</text>
</comment>
<evidence type="ECO:0000259" key="7">
    <source>
        <dbReference type="Pfam" id="PF07687"/>
    </source>
</evidence>
<gene>
    <name evidence="8" type="ORF">BAVI_07199</name>
</gene>
<keyword evidence="2 6" id="KW-0479">Metal-binding</keyword>
<evidence type="ECO:0000256" key="6">
    <source>
        <dbReference type="PIRSR" id="PIRSR001123-2"/>
    </source>
</evidence>
<dbReference type="PANTHER" id="PTHR42994:SF2">
    <property type="entry name" value="PEPTIDASE"/>
    <property type="match status" value="1"/>
</dbReference>
<keyword evidence="4" id="KW-0862">Zinc</keyword>
<proteinExistence type="inferred from homology"/>
<evidence type="ECO:0000256" key="5">
    <source>
        <dbReference type="PIRNR" id="PIRNR001123"/>
    </source>
</evidence>
<evidence type="ECO:0000256" key="2">
    <source>
        <dbReference type="ARBA" id="ARBA00022723"/>
    </source>
</evidence>
<dbReference type="Pfam" id="PF01546">
    <property type="entry name" value="Peptidase_M20"/>
    <property type="match status" value="1"/>
</dbReference>
<name>A0AB94IR46_9BACI</name>
<dbReference type="SUPFAM" id="SSF53187">
    <property type="entry name" value="Zn-dependent exopeptidases"/>
    <property type="match status" value="1"/>
</dbReference>
<comment type="cofactor">
    <cofactor evidence="1">
        <name>Zn(2+)</name>
        <dbReference type="ChEBI" id="CHEBI:29105"/>
    </cofactor>
</comment>
<dbReference type="Proteomes" id="UP000018877">
    <property type="component" value="Unassembled WGS sequence"/>
</dbReference>
<dbReference type="RefSeq" id="WP_024027651.1">
    <property type="nucleotide sequence ID" value="NZ_ALAN01000052.1"/>
</dbReference>
<keyword evidence="9" id="KW-1185">Reference proteome</keyword>
<dbReference type="Pfam" id="PF07687">
    <property type="entry name" value="M20_dimer"/>
    <property type="match status" value="1"/>
</dbReference>
<dbReference type="NCBIfam" id="TIGR01883">
    <property type="entry name" value="PepT-like"/>
    <property type="match status" value="1"/>
</dbReference>
<evidence type="ECO:0000256" key="3">
    <source>
        <dbReference type="ARBA" id="ARBA00022801"/>
    </source>
</evidence>
<dbReference type="InterPro" id="IPR036264">
    <property type="entry name" value="Bact_exopeptidase_dim_dom"/>
</dbReference>
<dbReference type="InterPro" id="IPR008007">
    <property type="entry name" value="Peptidase_M42"/>
</dbReference>
<evidence type="ECO:0000256" key="1">
    <source>
        <dbReference type="ARBA" id="ARBA00001947"/>
    </source>
</evidence>
<dbReference type="AlphaFoldDB" id="A0AB94IR46"/>